<keyword evidence="3" id="KW-0238">DNA-binding</keyword>
<keyword evidence="2" id="KW-0805">Transcription regulation</keyword>
<evidence type="ECO:0000313" key="6">
    <source>
        <dbReference type="EMBL" id="GCL63846.1"/>
    </source>
</evidence>
<dbReference type="EMBL" id="BJCL01000007">
    <property type="protein sequence ID" value="GCL63846.1"/>
    <property type="molecule type" value="Genomic_DNA"/>
</dbReference>
<dbReference type="Pfam" id="PF03466">
    <property type="entry name" value="LysR_substrate"/>
    <property type="match status" value="1"/>
</dbReference>
<accession>A0A480ASD0</accession>
<dbReference type="InterPro" id="IPR036388">
    <property type="entry name" value="WH-like_DNA-bd_sf"/>
</dbReference>
<dbReference type="FunFam" id="1.10.10.10:FF:000001">
    <property type="entry name" value="LysR family transcriptional regulator"/>
    <property type="match status" value="1"/>
</dbReference>
<keyword evidence="7" id="KW-1185">Reference proteome</keyword>
<gene>
    <name evidence="6" type="ORF">AQPW35_29270</name>
</gene>
<feature type="domain" description="HTH lysR-type" evidence="5">
    <location>
        <begin position="9"/>
        <end position="66"/>
    </location>
</feature>
<dbReference type="InterPro" id="IPR058163">
    <property type="entry name" value="LysR-type_TF_proteobact-type"/>
</dbReference>
<dbReference type="CDD" id="cd08432">
    <property type="entry name" value="PBP2_GcdR_TrpI_HvrB_AmpR_like"/>
    <property type="match status" value="1"/>
</dbReference>
<evidence type="ECO:0000256" key="3">
    <source>
        <dbReference type="ARBA" id="ARBA00023125"/>
    </source>
</evidence>
<dbReference type="PANTHER" id="PTHR30537:SF74">
    <property type="entry name" value="HTH-TYPE TRANSCRIPTIONAL REGULATOR TRPI"/>
    <property type="match status" value="1"/>
</dbReference>
<sequence>MSNPAQRLPPLDLLVSFEAVARRGSITAAAAERFITQSALSRQVQALEAALGVPVFERRHRALALTPAGERLLAATRAAMAQLTEAVNAIRAPVAPAPLALTTTPSFAALWLIPRLAGFTRDHPGVDVRLDASFERRDLQRDGFDLAVRYQPMDGAAGERLFGEALVPVCSPALLRRKPHPLAQPADLVHHTLLQVADPGGTSMPLEWEPWLRQLGQPHLQPVARLTFNSYNEAIAAAVAGHGITLGRRPLIDGLLKKRQLVVPFGEATATARAYFLILAPGAAQRPDAQALAAWLRAQAAVV</sequence>
<comment type="caution">
    <text evidence="6">The sequence shown here is derived from an EMBL/GenBank/DDBJ whole genome shotgun (WGS) entry which is preliminary data.</text>
</comment>
<evidence type="ECO:0000256" key="4">
    <source>
        <dbReference type="ARBA" id="ARBA00023163"/>
    </source>
</evidence>
<comment type="similarity">
    <text evidence="1">Belongs to the LysR transcriptional regulatory family.</text>
</comment>
<name>A0A480ASD0_9BURK</name>
<dbReference type="Proteomes" id="UP000301751">
    <property type="component" value="Unassembled WGS sequence"/>
</dbReference>
<dbReference type="RefSeq" id="WP_137733587.1">
    <property type="nucleotide sequence ID" value="NZ_BJCL01000007.1"/>
</dbReference>
<evidence type="ECO:0000259" key="5">
    <source>
        <dbReference type="PROSITE" id="PS50931"/>
    </source>
</evidence>
<dbReference type="Gene3D" id="1.10.10.10">
    <property type="entry name" value="Winged helix-like DNA-binding domain superfamily/Winged helix DNA-binding domain"/>
    <property type="match status" value="1"/>
</dbReference>
<dbReference type="PANTHER" id="PTHR30537">
    <property type="entry name" value="HTH-TYPE TRANSCRIPTIONAL REGULATOR"/>
    <property type="match status" value="1"/>
</dbReference>
<dbReference type="SUPFAM" id="SSF46785">
    <property type="entry name" value="Winged helix' DNA-binding domain"/>
    <property type="match status" value="1"/>
</dbReference>
<dbReference type="SUPFAM" id="SSF53850">
    <property type="entry name" value="Periplasmic binding protein-like II"/>
    <property type="match status" value="1"/>
</dbReference>
<dbReference type="PROSITE" id="PS50931">
    <property type="entry name" value="HTH_LYSR"/>
    <property type="match status" value="1"/>
</dbReference>
<dbReference type="InterPro" id="IPR005119">
    <property type="entry name" value="LysR_subst-bd"/>
</dbReference>
<dbReference type="PRINTS" id="PR00039">
    <property type="entry name" value="HTHLYSR"/>
</dbReference>
<protein>
    <submittedName>
        <fullName evidence="6">Transcriptional regulator</fullName>
    </submittedName>
</protein>
<proteinExistence type="inferred from homology"/>
<evidence type="ECO:0000313" key="7">
    <source>
        <dbReference type="Proteomes" id="UP000301751"/>
    </source>
</evidence>
<dbReference type="GO" id="GO:0003700">
    <property type="term" value="F:DNA-binding transcription factor activity"/>
    <property type="evidence" value="ECO:0007669"/>
    <property type="project" value="InterPro"/>
</dbReference>
<evidence type="ECO:0000256" key="2">
    <source>
        <dbReference type="ARBA" id="ARBA00023015"/>
    </source>
</evidence>
<evidence type="ECO:0000256" key="1">
    <source>
        <dbReference type="ARBA" id="ARBA00009437"/>
    </source>
</evidence>
<dbReference type="GO" id="GO:0006351">
    <property type="term" value="P:DNA-templated transcription"/>
    <property type="evidence" value="ECO:0007669"/>
    <property type="project" value="TreeGrafter"/>
</dbReference>
<dbReference type="InterPro" id="IPR000847">
    <property type="entry name" value="LysR_HTH_N"/>
</dbReference>
<dbReference type="InterPro" id="IPR036390">
    <property type="entry name" value="WH_DNA-bd_sf"/>
</dbReference>
<dbReference type="Gene3D" id="3.40.190.10">
    <property type="entry name" value="Periplasmic binding protein-like II"/>
    <property type="match status" value="2"/>
</dbReference>
<dbReference type="Pfam" id="PF00126">
    <property type="entry name" value="HTH_1"/>
    <property type="match status" value="1"/>
</dbReference>
<reference evidence="7" key="1">
    <citation type="submission" date="2019-03" db="EMBL/GenBank/DDBJ databases">
        <title>Aquabacterium pictum sp.nov., the first bacteriochlorophyll a-containing freshwater bacterium in the genus Aquabacterium of the class Betaproteobacteria.</title>
        <authorList>
            <person name="Hirose S."/>
            <person name="Tank M."/>
            <person name="Hara E."/>
            <person name="Tamaki H."/>
            <person name="Takaichi S."/>
            <person name="Haruta S."/>
            <person name="Hanada S."/>
        </authorList>
    </citation>
    <scope>NUCLEOTIDE SEQUENCE [LARGE SCALE GENOMIC DNA]</scope>
    <source>
        <strain evidence="7">W35</strain>
    </source>
</reference>
<dbReference type="GO" id="GO:0043565">
    <property type="term" value="F:sequence-specific DNA binding"/>
    <property type="evidence" value="ECO:0007669"/>
    <property type="project" value="TreeGrafter"/>
</dbReference>
<keyword evidence="4" id="KW-0804">Transcription</keyword>
<organism evidence="6 7">
    <name type="scientific">Pseudaquabacterium pictum</name>
    <dbReference type="NCBI Taxonomy" id="2315236"/>
    <lineage>
        <taxon>Bacteria</taxon>
        <taxon>Pseudomonadati</taxon>
        <taxon>Pseudomonadota</taxon>
        <taxon>Betaproteobacteria</taxon>
        <taxon>Burkholderiales</taxon>
        <taxon>Sphaerotilaceae</taxon>
        <taxon>Pseudaquabacterium</taxon>
    </lineage>
</organism>
<dbReference type="OrthoDB" id="8688993at2"/>
<dbReference type="AlphaFoldDB" id="A0A480ASD0"/>